<organism evidence="2 3">
    <name type="scientific">Flavobacterium terrigena</name>
    <dbReference type="NCBI Taxonomy" id="402734"/>
    <lineage>
        <taxon>Bacteria</taxon>
        <taxon>Pseudomonadati</taxon>
        <taxon>Bacteroidota</taxon>
        <taxon>Flavobacteriia</taxon>
        <taxon>Flavobacteriales</taxon>
        <taxon>Flavobacteriaceae</taxon>
        <taxon>Flavobacterium</taxon>
    </lineage>
</organism>
<dbReference type="Gene3D" id="3.30.1370.110">
    <property type="match status" value="1"/>
</dbReference>
<evidence type="ECO:0000313" key="3">
    <source>
        <dbReference type="Proteomes" id="UP000199702"/>
    </source>
</evidence>
<dbReference type="InterPro" id="IPR002625">
    <property type="entry name" value="Smr_dom"/>
</dbReference>
<accession>A0A1H6WJC0</accession>
<evidence type="ECO:0000259" key="1">
    <source>
        <dbReference type="Pfam" id="PF01713"/>
    </source>
</evidence>
<dbReference type="STRING" id="402734.SAMN05660918_2471"/>
<sequence>MFANANLLFIAISYEANVYSCILITKLNLNYLFLMQILIQERMNIGDVVQVLDDNLEGKVVGFKEDNRVIVETTDGFELTYYKKELILIASDAPKIEFGASLSKVLAEKEIPKKPGSVLSKLSKKDPMVFEVDLHLEKIITGRNQNLTNFDKLNIQLEEAKRAMDFAISKRYNRVVLIHGVGDGVLKSELEYLLKRYENIVIQEASYGKYGLGAMEVYIKQK</sequence>
<evidence type="ECO:0000313" key="2">
    <source>
        <dbReference type="EMBL" id="SEJ12900.1"/>
    </source>
</evidence>
<dbReference type="EMBL" id="FNYA01000006">
    <property type="protein sequence ID" value="SEJ12900.1"/>
    <property type="molecule type" value="Genomic_DNA"/>
</dbReference>
<name>A0A1H6WJC0_9FLAO</name>
<protein>
    <submittedName>
        <fullName evidence="2">Smr domain-containing protein</fullName>
    </submittedName>
</protein>
<gene>
    <name evidence="2" type="ORF">SAMN05660918_2471</name>
</gene>
<dbReference type="InterPro" id="IPR036063">
    <property type="entry name" value="Smr_dom_sf"/>
</dbReference>
<keyword evidence="3" id="KW-1185">Reference proteome</keyword>
<dbReference type="Proteomes" id="UP000199702">
    <property type="component" value="Unassembled WGS sequence"/>
</dbReference>
<feature type="domain" description="Smr" evidence="1">
    <location>
        <begin position="158"/>
        <end position="220"/>
    </location>
</feature>
<dbReference type="AlphaFoldDB" id="A0A1H6WJC0"/>
<reference evidence="3" key="1">
    <citation type="submission" date="2016-10" db="EMBL/GenBank/DDBJ databases">
        <authorList>
            <person name="Varghese N."/>
            <person name="Submissions S."/>
        </authorList>
    </citation>
    <scope>NUCLEOTIDE SEQUENCE [LARGE SCALE GENOMIC DNA]</scope>
    <source>
        <strain evidence="3">DSM 17934</strain>
    </source>
</reference>
<proteinExistence type="predicted"/>
<dbReference type="Pfam" id="PF01713">
    <property type="entry name" value="Smr"/>
    <property type="match status" value="1"/>
</dbReference>